<keyword evidence="5 8" id="KW-0067">ATP-binding</keyword>
<dbReference type="GO" id="GO:0005524">
    <property type="term" value="F:ATP binding"/>
    <property type="evidence" value="ECO:0007669"/>
    <property type="project" value="UniProtKB-UniRule"/>
</dbReference>
<comment type="similarity">
    <text evidence="7 8">Belongs to the formate--tetrahydrofolate ligase family.</text>
</comment>
<organism evidence="9">
    <name type="scientific">Meiothermus ruber</name>
    <dbReference type="NCBI Taxonomy" id="277"/>
    <lineage>
        <taxon>Bacteria</taxon>
        <taxon>Thermotogati</taxon>
        <taxon>Deinococcota</taxon>
        <taxon>Deinococci</taxon>
        <taxon>Thermales</taxon>
        <taxon>Thermaceae</taxon>
        <taxon>Meiothermus</taxon>
    </lineage>
</organism>
<dbReference type="HAMAP" id="MF_01543">
    <property type="entry name" value="FTHFS"/>
    <property type="match status" value="1"/>
</dbReference>
<keyword evidence="4 8" id="KW-0547">Nucleotide-binding</keyword>
<gene>
    <name evidence="8" type="primary">fhs</name>
    <name evidence="9" type="ORF">ENS82_14165</name>
</gene>
<feature type="binding site" evidence="8">
    <location>
        <begin position="60"/>
        <end position="67"/>
    </location>
    <ligand>
        <name>ATP</name>
        <dbReference type="ChEBI" id="CHEBI:30616"/>
    </ligand>
</feature>
<dbReference type="Gene3D" id="3.30.1510.10">
    <property type="entry name" value="Domain 2, N(10)-formyltetrahydrofolate synthetase"/>
    <property type="match status" value="1"/>
</dbReference>
<dbReference type="UniPathway" id="UPA00193"/>
<keyword evidence="3 8" id="KW-0436">Ligase</keyword>
<dbReference type="InterPro" id="IPR027417">
    <property type="entry name" value="P-loop_NTPase"/>
</dbReference>
<evidence type="ECO:0000256" key="1">
    <source>
        <dbReference type="ARBA" id="ARBA00004777"/>
    </source>
</evidence>
<dbReference type="RefSeq" id="WP_409655157.1">
    <property type="nucleotide sequence ID" value="NZ_JBKBUW010000009.1"/>
</dbReference>
<evidence type="ECO:0000313" key="9">
    <source>
        <dbReference type="EMBL" id="HFG21832.1"/>
    </source>
</evidence>
<sequence>MPSDLELARQSQLKPIAEVAASLKIPPQALFHYGPYMAKVTQTPPSPRGQLILVTAMTPTPAGEGKTTVAIGLTQALGKLGKKVAVALREPSLGPVFGVKGGATGGGYAQVLPMEEINLHFTGDFHAVTSAVNLLSALVDNHLHQGNALGLDVRRIEIKRALDMNDRALRQVVVGLGGPGQGVPREAGFEITVASEVMAIMSLASDLGDLQERLGRIRIGYNQAGQPVFARDLGAHGAMTVLLKQAFYPNLVQTMEHQPAFVHMGPFGNIAHGTNSVVATRMALGYADYVVTEAGFGSDLGAEKYFNLVCRQAGFAPQAVVLVATMRALRFHGGQDDYTRPNLEAVRRGLSNLAKHIENIRLFGYEPVLAFNRFPTDSLEELGLVRGFATEQGLRVSFTEVHAKGGAGGVELAQMVLEALQNPGQLRFLYALEQPLESKIETIAQQVYGAAKVEYTQEARKALKRLEKEGWGSLPVVIAKTANSLSDNARLRGRPHNFTVTVTDLRPKCGAGFVVAYMGEIMTMPGLPKAPAALQIGLDEEGRVTGLF</sequence>
<dbReference type="AlphaFoldDB" id="A0A7C3DSL1"/>
<comment type="caution">
    <text evidence="9">The sequence shown here is derived from an EMBL/GenBank/DDBJ whole genome shotgun (WGS) entry which is preliminary data.</text>
</comment>
<dbReference type="Gene3D" id="3.40.50.300">
    <property type="entry name" value="P-loop containing nucleotide triphosphate hydrolases"/>
    <property type="match status" value="1"/>
</dbReference>
<dbReference type="Pfam" id="PF01268">
    <property type="entry name" value="FTHFS"/>
    <property type="match status" value="1"/>
</dbReference>
<dbReference type="PROSITE" id="PS00721">
    <property type="entry name" value="FTHFS_1"/>
    <property type="match status" value="1"/>
</dbReference>
<evidence type="ECO:0000256" key="8">
    <source>
        <dbReference type="HAMAP-Rule" id="MF_01543"/>
    </source>
</evidence>
<dbReference type="FunFam" id="3.10.410.10:FF:000001">
    <property type="entry name" value="Putative formate--tetrahydrofolate ligase"/>
    <property type="match status" value="1"/>
</dbReference>
<comment type="catalytic activity">
    <reaction evidence="6 8">
        <text>(6S)-5,6,7,8-tetrahydrofolate + formate + ATP = (6R)-10-formyltetrahydrofolate + ADP + phosphate</text>
        <dbReference type="Rhea" id="RHEA:20221"/>
        <dbReference type="ChEBI" id="CHEBI:15740"/>
        <dbReference type="ChEBI" id="CHEBI:30616"/>
        <dbReference type="ChEBI" id="CHEBI:43474"/>
        <dbReference type="ChEBI" id="CHEBI:57453"/>
        <dbReference type="ChEBI" id="CHEBI:195366"/>
        <dbReference type="ChEBI" id="CHEBI:456216"/>
        <dbReference type="EC" id="6.3.4.3"/>
    </reaction>
</comment>
<protein>
    <recommendedName>
        <fullName evidence="8">Formate--tetrahydrofolate ligase</fullName>
        <ecNumber evidence="8">6.3.4.3</ecNumber>
    </recommendedName>
    <alternativeName>
        <fullName evidence="8">Formyltetrahydrofolate synthetase</fullName>
        <shortName evidence="8">FHS</shortName>
        <shortName evidence="8">FTHFS</shortName>
    </alternativeName>
</protein>
<evidence type="ECO:0000256" key="2">
    <source>
        <dbReference type="ARBA" id="ARBA00022563"/>
    </source>
</evidence>
<accession>A0A7C3DSL1</accession>
<evidence type="ECO:0000256" key="6">
    <source>
        <dbReference type="ARBA" id="ARBA00049033"/>
    </source>
</evidence>
<dbReference type="GO" id="GO:0004329">
    <property type="term" value="F:formate-tetrahydrofolate ligase activity"/>
    <property type="evidence" value="ECO:0007669"/>
    <property type="project" value="UniProtKB-UniRule"/>
</dbReference>
<dbReference type="FunFam" id="3.30.1510.10:FF:000001">
    <property type="entry name" value="Formate--tetrahydrofolate ligase"/>
    <property type="match status" value="1"/>
</dbReference>
<evidence type="ECO:0000256" key="7">
    <source>
        <dbReference type="ARBA" id="ARBA00061363"/>
    </source>
</evidence>
<dbReference type="Gene3D" id="3.10.410.10">
    <property type="entry name" value="Formyltetrahydrofolate synthetase, domain 3"/>
    <property type="match status" value="1"/>
</dbReference>
<dbReference type="GO" id="GO:0035999">
    <property type="term" value="P:tetrahydrofolate interconversion"/>
    <property type="evidence" value="ECO:0007669"/>
    <property type="project" value="UniProtKB-UniRule"/>
</dbReference>
<dbReference type="SUPFAM" id="SSF52540">
    <property type="entry name" value="P-loop containing nucleoside triphosphate hydrolases"/>
    <property type="match status" value="1"/>
</dbReference>
<proteinExistence type="inferred from homology"/>
<comment type="pathway">
    <text evidence="1 8">One-carbon metabolism; tetrahydrofolate interconversion.</text>
</comment>
<dbReference type="NCBIfam" id="NF010030">
    <property type="entry name" value="PRK13505.1"/>
    <property type="match status" value="1"/>
</dbReference>
<reference evidence="9" key="1">
    <citation type="journal article" date="2020" name="mSystems">
        <title>Genome- and Community-Level Interaction Insights into Carbon Utilization and Element Cycling Functions of Hydrothermarchaeota in Hydrothermal Sediment.</title>
        <authorList>
            <person name="Zhou Z."/>
            <person name="Liu Y."/>
            <person name="Xu W."/>
            <person name="Pan J."/>
            <person name="Luo Z.H."/>
            <person name="Li M."/>
        </authorList>
    </citation>
    <scope>NUCLEOTIDE SEQUENCE [LARGE SCALE GENOMIC DNA]</scope>
    <source>
        <strain evidence="9">SpSt-524</strain>
    </source>
</reference>
<dbReference type="EC" id="6.3.4.3" evidence="8"/>
<dbReference type="EMBL" id="DSWI01000035">
    <property type="protein sequence ID" value="HFG21832.1"/>
    <property type="molecule type" value="Genomic_DNA"/>
</dbReference>
<evidence type="ECO:0000256" key="3">
    <source>
        <dbReference type="ARBA" id="ARBA00022598"/>
    </source>
</evidence>
<dbReference type="InterPro" id="IPR020628">
    <property type="entry name" value="Formate_THF_ligase_CS"/>
</dbReference>
<dbReference type="CDD" id="cd00477">
    <property type="entry name" value="FTHFS"/>
    <property type="match status" value="1"/>
</dbReference>
<evidence type="ECO:0000256" key="4">
    <source>
        <dbReference type="ARBA" id="ARBA00022741"/>
    </source>
</evidence>
<evidence type="ECO:0000256" key="5">
    <source>
        <dbReference type="ARBA" id="ARBA00022840"/>
    </source>
</evidence>
<dbReference type="InterPro" id="IPR000559">
    <property type="entry name" value="Formate_THF_ligase"/>
</dbReference>
<keyword evidence="2 8" id="KW-0554">One-carbon metabolism</keyword>
<name>A0A7C3DSL1_MEIRU</name>